<keyword evidence="3" id="KW-1185">Reference proteome</keyword>
<dbReference type="Proteomes" id="UP000184462">
    <property type="component" value="Unassembled WGS sequence"/>
</dbReference>
<evidence type="ECO:0000259" key="1">
    <source>
        <dbReference type="PROSITE" id="PS50983"/>
    </source>
</evidence>
<evidence type="ECO:0000313" key="2">
    <source>
        <dbReference type="EMBL" id="SHE90767.1"/>
    </source>
</evidence>
<gene>
    <name evidence="2" type="ORF">SAMN05444278_10857</name>
</gene>
<dbReference type="OrthoDB" id="9812528at2"/>
<dbReference type="InterPro" id="IPR050902">
    <property type="entry name" value="ABC_Transporter_SBP"/>
</dbReference>
<dbReference type="PROSITE" id="PS50983">
    <property type="entry name" value="FE_B12_PBP"/>
    <property type="match status" value="1"/>
</dbReference>
<organism evidence="2 3">
    <name type="scientific">Psychroflexus salarius</name>
    <dbReference type="NCBI Taxonomy" id="1155689"/>
    <lineage>
        <taxon>Bacteria</taxon>
        <taxon>Pseudomonadati</taxon>
        <taxon>Bacteroidota</taxon>
        <taxon>Flavobacteriia</taxon>
        <taxon>Flavobacteriales</taxon>
        <taxon>Flavobacteriaceae</taxon>
        <taxon>Psychroflexus</taxon>
    </lineage>
</organism>
<dbReference type="Pfam" id="PF01497">
    <property type="entry name" value="Peripla_BP_2"/>
    <property type="match status" value="1"/>
</dbReference>
<dbReference type="PANTHER" id="PTHR30535:SF34">
    <property type="entry name" value="MOLYBDATE-BINDING PROTEIN MOLA"/>
    <property type="match status" value="1"/>
</dbReference>
<dbReference type="InterPro" id="IPR002491">
    <property type="entry name" value="ABC_transptr_periplasmic_BD"/>
</dbReference>
<dbReference type="EMBL" id="FQTW01000008">
    <property type="protein sequence ID" value="SHE90767.1"/>
    <property type="molecule type" value="Genomic_DNA"/>
</dbReference>
<dbReference type="RefSeq" id="WP_073193437.1">
    <property type="nucleotide sequence ID" value="NZ_FQTW01000008.1"/>
</dbReference>
<dbReference type="PANTHER" id="PTHR30535">
    <property type="entry name" value="VITAMIN B12-BINDING PROTEIN"/>
    <property type="match status" value="1"/>
</dbReference>
<dbReference type="SUPFAM" id="SSF53807">
    <property type="entry name" value="Helical backbone' metal receptor"/>
    <property type="match status" value="1"/>
</dbReference>
<dbReference type="Gene3D" id="3.40.50.1980">
    <property type="entry name" value="Nitrogenase molybdenum iron protein domain"/>
    <property type="match status" value="2"/>
</dbReference>
<feature type="domain" description="Fe/B12 periplasmic-binding" evidence="1">
    <location>
        <begin position="92"/>
        <end position="364"/>
    </location>
</feature>
<dbReference type="STRING" id="1155689.SAMN05444278_10857"/>
<sequence length="377" mass="42421">MKYFFYILCTAFVLGCQNSSKETTKIESKQLGYSVKHAKGFSIEVYKDFAIIEVEKPWPNSKQNYRYLVQYTSTHEQDKGNFDAVISTPISSYILSSTTHIPSAESLGVLNKLVGFPNTDFISSKAARKRIKAGKITDVGQNQQLTTELILNLNPDVFVGFSVDGANKAYSVFEKAGIPILYNGDWVESTPLGKAEWIKFFGALFNKNKLAQQQFEAIENAYHKTKQLAKTAKNKPKVISGSLYNDKWYLPNGTSWQAQFIKDANANYMYKNISGSGSLALAFESVLNKASEADIWISPGSYTSYEAMLNDQPHYKKFKAFSKKTVYSVAQQKGETGGVLFYELAPNRPDLVLKDLVKIFHPELLPNYNLHFFSPLQ</sequence>
<dbReference type="AlphaFoldDB" id="A0A1M4XB79"/>
<evidence type="ECO:0000313" key="3">
    <source>
        <dbReference type="Proteomes" id="UP000184462"/>
    </source>
</evidence>
<accession>A0A1M4XB79</accession>
<dbReference type="PROSITE" id="PS51257">
    <property type="entry name" value="PROKAR_LIPOPROTEIN"/>
    <property type="match status" value="1"/>
</dbReference>
<protein>
    <submittedName>
        <fullName evidence="2">Iron complex transport system substrate-binding protein</fullName>
    </submittedName>
</protein>
<proteinExistence type="predicted"/>
<name>A0A1M4XB79_9FLAO</name>
<dbReference type="GO" id="GO:0071281">
    <property type="term" value="P:cellular response to iron ion"/>
    <property type="evidence" value="ECO:0007669"/>
    <property type="project" value="TreeGrafter"/>
</dbReference>
<reference evidence="2 3" key="1">
    <citation type="submission" date="2016-11" db="EMBL/GenBank/DDBJ databases">
        <authorList>
            <person name="Jaros S."/>
            <person name="Januszkiewicz K."/>
            <person name="Wedrychowicz H."/>
        </authorList>
    </citation>
    <scope>NUCLEOTIDE SEQUENCE [LARGE SCALE GENOMIC DNA]</scope>
    <source>
        <strain evidence="2 3">DSM 25661</strain>
    </source>
</reference>